<dbReference type="EMBL" id="MU007020">
    <property type="protein sequence ID" value="KAF2433606.1"/>
    <property type="molecule type" value="Genomic_DNA"/>
</dbReference>
<reference evidence="4" key="1">
    <citation type="journal article" date="2020" name="Stud. Mycol.">
        <title>101 Dothideomycetes genomes: a test case for predicting lifestyles and emergence of pathogens.</title>
        <authorList>
            <person name="Haridas S."/>
            <person name="Albert R."/>
            <person name="Binder M."/>
            <person name="Bloem J."/>
            <person name="Labutti K."/>
            <person name="Salamov A."/>
            <person name="Andreopoulos B."/>
            <person name="Baker S."/>
            <person name="Barry K."/>
            <person name="Bills G."/>
            <person name="Bluhm B."/>
            <person name="Cannon C."/>
            <person name="Castanera R."/>
            <person name="Culley D."/>
            <person name="Daum C."/>
            <person name="Ezra D."/>
            <person name="Gonzalez J."/>
            <person name="Henrissat B."/>
            <person name="Kuo A."/>
            <person name="Liang C."/>
            <person name="Lipzen A."/>
            <person name="Lutzoni F."/>
            <person name="Magnuson J."/>
            <person name="Mondo S."/>
            <person name="Nolan M."/>
            <person name="Ohm R."/>
            <person name="Pangilinan J."/>
            <person name="Park H.-J."/>
            <person name="Ramirez L."/>
            <person name="Alfaro M."/>
            <person name="Sun H."/>
            <person name="Tritt A."/>
            <person name="Yoshinaga Y."/>
            <person name="Zwiers L.-H."/>
            <person name="Turgeon B."/>
            <person name="Goodwin S."/>
            <person name="Spatafora J."/>
            <person name="Crous P."/>
            <person name="Grigoriev I."/>
        </authorList>
    </citation>
    <scope>NUCLEOTIDE SEQUENCE</scope>
    <source>
        <strain evidence="4">CBS 130266</strain>
    </source>
</reference>
<feature type="domain" description="C2H2-type" evidence="3">
    <location>
        <begin position="241"/>
        <end position="273"/>
    </location>
</feature>
<evidence type="ECO:0000256" key="1">
    <source>
        <dbReference type="PROSITE-ProRule" id="PRU00042"/>
    </source>
</evidence>
<comment type="caution">
    <text evidence="4">The sequence shown here is derived from an EMBL/GenBank/DDBJ whole genome shotgun (WGS) entry which is preliminary data.</text>
</comment>
<sequence length="346" mass="38396">MSNQNGSFAASDISTQNYKYASQLSDGSFHELSFASYPSSLTGDEQNTPQYDVLCGGTSSSTPQNTYGTQNYATGVDPWSHHAALQEQSFSTAWRDSSQQMRAMQNFQTSRISDQGYIDHALPKACTSQASLYHHQKSTDGRQTHLESIFPAQADNSQAFTTHPHGDDDLLEPPSPYTGFFGITGSRGSDAASSISQSASPVVGCSMTGRDLNHNKDLSGDADADYTDLSGHKADLYCHEARCKSYVGSGGRAFANRQSLNKHRREFHTDNPPPRRHKCDFQFSNFGQCEKDFATYKDFLRHKLVHDTKGKWVCSLCDGDAVRPFKRKDNLRRHLKVQHKLSAEQA</sequence>
<accession>A0A9P4NXM0</accession>
<dbReference type="Gene3D" id="3.30.160.60">
    <property type="entry name" value="Classic Zinc Finger"/>
    <property type="match status" value="1"/>
</dbReference>
<keyword evidence="1" id="KW-0863">Zinc-finger</keyword>
<gene>
    <name evidence="4" type="ORF">EJ08DRAFT_694492</name>
</gene>
<feature type="compositionally biased region" description="Polar residues" evidence="2">
    <location>
        <begin position="57"/>
        <end position="66"/>
    </location>
</feature>
<organism evidence="4 5">
    <name type="scientific">Tothia fuscella</name>
    <dbReference type="NCBI Taxonomy" id="1048955"/>
    <lineage>
        <taxon>Eukaryota</taxon>
        <taxon>Fungi</taxon>
        <taxon>Dikarya</taxon>
        <taxon>Ascomycota</taxon>
        <taxon>Pezizomycotina</taxon>
        <taxon>Dothideomycetes</taxon>
        <taxon>Pleosporomycetidae</taxon>
        <taxon>Venturiales</taxon>
        <taxon>Cylindrosympodiaceae</taxon>
        <taxon>Tothia</taxon>
    </lineage>
</organism>
<proteinExistence type="predicted"/>
<name>A0A9P4NXM0_9PEZI</name>
<evidence type="ECO:0000259" key="3">
    <source>
        <dbReference type="PROSITE" id="PS50157"/>
    </source>
</evidence>
<evidence type="ECO:0000313" key="4">
    <source>
        <dbReference type="EMBL" id="KAF2433606.1"/>
    </source>
</evidence>
<dbReference type="InterPro" id="IPR013087">
    <property type="entry name" value="Znf_C2H2_type"/>
</dbReference>
<keyword evidence="5" id="KW-1185">Reference proteome</keyword>
<dbReference type="AlphaFoldDB" id="A0A9P4NXM0"/>
<protein>
    <recommendedName>
        <fullName evidence="3">C2H2-type domain-containing protein</fullName>
    </recommendedName>
</protein>
<keyword evidence="1" id="KW-0479">Metal-binding</keyword>
<dbReference type="OrthoDB" id="5305647at2759"/>
<evidence type="ECO:0000256" key="2">
    <source>
        <dbReference type="SAM" id="MobiDB-lite"/>
    </source>
</evidence>
<dbReference type="GO" id="GO:0008270">
    <property type="term" value="F:zinc ion binding"/>
    <property type="evidence" value="ECO:0007669"/>
    <property type="project" value="UniProtKB-KW"/>
</dbReference>
<dbReference type="SMART" id="SM00355">
    <property type="entry name" value="ZnF_C2H2"/>
    <property type="match status" value="3"/>
</dbReference>
<dbReference type="Pfam" id="PF00096">
    <property type="entry name" value="zf-C2H2"/>
    <property type="match status" value="1"/>
</dbReference>
<dbReference type="Proteomes" id="UP000800235">
    <property type="component" value="Unassembled WGS sequence"/>
</dbReference>
<dbReference type="PROSITE" id="PS50157">
    <property type="entry name" value="ZINC_FINGER_C2H2_2"/>
    <property type="match status" value="1"/>
</dbReference>
<feature type="region of interest" description="Disordered" evidence="2">
    <location>
        <begin position="40"/>
        <end position="66"/>
    </location>
</feature>
<evidence type="ECO:0000313" key="5">
    <source>
        <dbReference type="Proteomes" id="UP000800235"/>
    </source>
</evidence>
<feature type="compositionally biased region" description="Polar residues" evidence="2">
    <location>
        <begin position="40"/>
        <end position="50"/>
    </location>
</feature>
<keyword evidence="1" id="KW-0862">Zinc</keyword>